<evidence type="ECO:0000313" key="13">
    <source>
        <dbReference type="EMBL" id="KAK2188597.1"/>
    </source>
</evidence>
<comment type="subcellular location">
    <subcellularLocation>
        <location evidence="2">Microsome</location>
    </subcellularLocation>
</comment>
<comment type="subunit">
    <text evidence="4">Binds UBQLN2.</text>
</comment>
<dbReference type="InterPro" id="IPR043129">
    <property type="entry name" value="ATPase_NBD"/>
</dbReference>
<dbReference type="PROSITE" id="PS00297">
    <property type="entry name" value="HSP70_1"/>
    <property type="match status" value="1"/>
</dbReference>
<evidence type="ECO:0000313" key="14">
    <source>
        <dbReference type="Proteomes" id="UP001209878"/>
    </source>
</evidence>
<evidence type="ECO:0000256" key="5">
    <source>
        <dbReference type="ARBA" id="ARBA00018765"/>
    </source>
</evidence>
<dbReference type="PROSITE" id="PS00329">
    <property type="entry name" value="HSP70_2"/>
    <property type="match status" value="1"/>
</dbReference>
<dbReference type="FunFam" id="3.30.30.30:FF:000007">
    <property type="entry name" value="Heat shock 70 kDa protein 13"/>
    <property type="match status" value="1"/>
</dbReference>
<evidence type="ECO:0000256" key="12">
    <source>
        <dbReference type="SAM" id="SignalP"/>
    </source>
</evidence>
<evidence type="ECO:0000256" key="2">
    <source>
        <dbReference type="ARBA" id="ARBA00004144"/>
    </source>
</evidence>
<accession>A0AAD9UGH8</accession>
<dbReference type="InterPro" id="IPR018181">
    <property type="entry name" value="Heat_shock_70_CS"/>
</dbReference>
<dbReference type="PRINTS" id="PR00301">
    <property type="entry name" value="HEATSHOCK70"/>
</dbReference>
<dbReference type="Proteomes" id="UP001209878">
    <property type="component" value="Unassembled WGS sequence"/>
</dbReference>
<evidence type="ECO:0000256" key="8">
    <source>
        <dbReference type="ARBA" id="ARBA00022824"/>
    </source>
</evidence>
<feature type="chain" id="PRO_5042291505" description="Heat shock 70 kDa protein 13" evidence="12">
    <location>
        <begin position="24"/>
        <end position="443"/>
    </location>
</feature>
<evidence type="ECO:0000256" key="11">
    <source>
        <dbReference type="ARBA" id="ARBA00031426"/>
    </source>
</evidence>
<evidence type="ECO:0000256" key="9">
    <source>
        <dbReference type="ARBA" id="ARBA00022840"/>
    </source>
</evidence>
<dbReference type="AlphaFoldDB" id="A0AAD9UGH8"/>
<feature type="signal peptide" evidence="12">
    <location>
        <begin position="1"/>
        <end position="23"/>
    </location>
</feature>
<dbReference type="GO" id="GO:0140662">
    <property type="term" value="F:ATP-dependent protein folding chaperone"/>
    <property type="evidence" value="ECO:0007669"/>
    <property type="project" value="InterPro"/>
</dbReference>
<evidence type="ECO:0000256" key="6">
    <source>
        <dbReference type="ARBA" id="ARBA00022729"/>
    </source>
</evidence>
<evidence type="ECO:0000256" key="4">
    <source>
        <dbReference type="ARBA" id="ARBA00011671"/>
    </source>
</evidence>
<dbReference type="EMBL" id="JAODUO010000127">
    <property type="protein sequence ID" value="KAK2188597.1"/>
    <property type="molecule type" value="Genomic_DNA"/>
</dbReference>
<sequence length="443" mass="49046">MSSTGCTILGSAVLTLFLAGYLAQRYLPPPKPKIVGIDLGTTFSCIGAYQAGTGEVNILEDKLGRKCIPSIVAFNGKDILVGHAAAEQAEHNPQNTVYDAKRFIGKGFTDEELQKEVGRYPFQMVISEDGMIRYQVHHADENGNKEMTPEVIGSHILRQLKETAEHRLDAKVHRTVISVPAEFDEQQRNYTRKAAELAGFDVLRIITEPTAAALAYGLHKKSGIRNVLVVDLGGGTLDVSLLNIQGGMFLTQAIAGNNHLGGQDFNQRLMSHVLQQIADHFHRQLTDPEDMQALRLAVEDTKQNLTYHDTATLSLHIHSFHGKVSLSTEPIHYELNIDRRTFENINSDLFDKVLEPIDRVLEATELPREDVDEIVLVGGSTRIPKVRRLIREYFGKIPNTSIEPELAVVMGSSLQAGVIGGMWPLTVSAIEQRSPVLKKIHVQ</sequence>
<evidence type="ECO:0000256" key="7">
    <source>
        <dbReference type="ARBA" id="ARBA00022741"/>
    </source>
</evidence>
<evidence type="ECO:0000256" key="3">
    <source>
        <dbReference type="ARBA" id="ARBA00007381"/>
    </source>
</evidence>
<comment type="caution">
    <text evidence="13">The sequence shown here is derived from an EMBL/GenBank/DDBJ whole genome shotgun (WGS) entry which is preliminary data.</text>
</comment>
<keyword evidence="6 12" id="KW-0732">Signal</keyword>
<comment type="function">
    <text evidence="1">Has peptide-independent ATPase activity.</text>
</comment>
<dbReference type="SUPFAM" id="SSF53067">
    <property type="entry name" value="Actin-like ATPase domain"/>
    <property type="match status" value="2"/>
</dbReference>
<dbReference type="Gene3D" id="3.90.640.10">
    <property type="entry name" value="Actin, Chain A, domain 4"/>
    <property type="match status" value="1"/>
</dbReference>
<dbReference type="CDD" id="cd10237">
    <property type="entry name" value="ASKHA_NBD_HSP70_HSPA13"/>
    <property type="match status" value="1"/>
</dbReference>
<name>A0AAD9UGH8_RIDPI</name>
<keyword evidence="14" id="KW-1185">Reference proteome</keyword>
<proteinExistence type="inferred from homology"/>
<evidence type="ECO:0000256" key="10">
    <source>
        <dbReference type="ARBA" id="ARBA00022848"/>
    </source>
</evidence>
<gene>
    <name evidence="13" type="ORF">NP493_127g02037</name>
</gene>
<dbReference type="Pfam" id="PF00012">
    <property type="entry name" value="HSP70"/>
    <property type="match status" value="1"/>
</dbReference>
<protein>
    <recommendedName>
        <fullName evidence="5">Heat shock 70 kDa protein 13</fullName>
    </recommendedName>
    <alternativeName>
        <fullName evidence="11">Stress-70 protein chaperone microsome-associated 60 kDa protein</fullName>
    </alternativeName>
</protein>
<dbReference type="PANTHER" id="PTHR19375">
    <property type="entry name" value="HEAT SHOCK PROTEIN 70KDA"/>
    <property type="match status" value="1"/>
</dbReference>
<keyword evidence="8" id="KW-0256">Endoplasmic reticulum</keyword>
<dbReference type="PROSITE" id="PS01036">
    <property type="entry name" value="HSP70_3"/>
    <property type="match status" value="1"/>
</dbReference>
<keyword evidence="7" id="KW-0547">Nucleotide-binding</keyword>
<dbReference type="GO" id="GO:0005524">
    <property type="term" value="F:ATP binding"/>
    <property type="evidence" value="ECO:0007669"/>
    <property type="project" value="UniProtKB-KW"/>
</dbReference>
<dbReference type="Gene3D" id="3.30.420.40">
    <property type="match status" value="2"/>
</dbReference>
<comment type="similarity">
    <text evidence="3">Belongs to the heat shock protein 70 family.</text>
</comment>
<organism evidence="13 14">
    <name type="scientific">Ridgeia piscesae</name>
    <name type="common">Tubeworm</name>
    <dbReference type="NCBI Taxonomy" id="27915"/>
    <lineage>
        <taxon>Eukaryota</taxon>
        <taxon>Metazoa</taxon>
        <taxon>Spiralia</taxon>
        <taxon>Lophotrochozoa</taxon>
        <taxon>Annelida</taxon>
        <taxon>Polychaeta</taxon>
        <taxon>Sedentaria</taxon>
        <taxon>Canalipalpata</taxon>
        <taxon>Sabellida</taxon>
        <taxon>Siboglinidae</taxon>
        <taxon>Ridgeia</taxon>
    </lineage>
</organism>
<reference evidence="13" key="1">
    <citation type="journal article" date="2023" name="Mol. Biol. Evol.">
        <title>Third-Generation Sequencing Reveals the Adaptive Role of the Epigenome in Three Deep-Sea Polychaetes.</title>
        <authorList>
            <person name="Perez M."/>
            <person name="Aroh O."/>
            <person name="Sun Y."/>
            <person name="Lan Y."/>
            <person name="Juniper S.K."/>
            <person name="Young C.R."/>
            <person name="Angers B."/>
            <person name="Qian P.Y."/>
        </authorList>
    </citation>
    <scope>NUCLEOTIDE SEQUENCE</scope>
    <source>
        <strain evidence="13">R07B-5</strain>
    </source>
</reference>
<keyword evidence="10" id="KW-0492">Microsome</keyword>
<dbReference type="InterPro" id="IPR013126">
    <property type="entry name" value="Hsp_70_fam"/>
</dbReference>
<dbReference type="FunFam" id="3.90.640.10:FF:000003">
    <property type="entry name" value="Molecular chaperone DnaK"/>
    <property type="match status" value="1"/>
</dbReference>
<keyword evidence="9" id="KW-0067">ATP-binding</keyword>
<dbReference type="InterPro" id="IPR042048">
    <property type="entry name" value="HSPA13"/>
</dbReference>
<evidence type="ECO:0000256" key="1">
    <source>
        <dbReference type="ARBA" id="ARBA00002077"/>
    </source>
</evidence>